<keyword evidence="1" id="KW-0175">Coiled coil</keyword>
<dbReference type="Proteomes" id="UP000324222">
    <property type="component" value="Unassembled WGS sequence"/>
</dbReference>
<evidence type="ECO:0000313" key="3">
    <source>
        <dbReference type="EMBL" id="MPC72121.1"/>
    </source>
</evidence>
<keyword evidence="4" id="KW-1185">Reference proteome</keyword>
<proteinExistence type="predicted"/>
<accession>A0A5B7HH06</accession>
<dbReference type="EMBL" id="VSRR010034187">
    <property type="protein sequence ID" value="MPC72121.1"/>
    <property type="molecule type" value="Genomic_DNA"/>
</dbReference>
<evidence type="ECO:0000256" key="2">
    <source>
        <dbReference type="SAM" id="MobiDB-lite"/>
    </source>
</evidence>
<reference evidence="3 4" key="1">
    <citation type="submission" date="2019-05" db="EMBL/GenBank/DDBJ databases">
        <title>Another draft genome of Portunus trituberculatus and its Hox gene families provides insights of decapod evolution.</title>
        <authorList>
            <person name="Jeong J.-H."/>
            <person name="Song I."/>
            <person name="Kim S."/>
            <person name="Choi T."/>
            <person name="Kim D."/>
            <person name="Ryu S."/>
            <person name="Kim W."/>
        </authorList>
    </citation>
    <scope>NUCLEOTIDE SEQUENCE [LARGE SCALE GENOMIC DNA]</scope>
    <source>
        <tissue evidence="3">Muscle</tissue>
    </source>
</reference>
<feature type="coiled-coil region" evidence="1">
    <location>
        <begin position="89"/>
        <end position="126"/>
    </location>
</feature>
<dbReference type="AlphaFoldDB" id="A0A5B7HH06"/>
<organism evidence="3 4">
    <name type="scientific">Portunus trituberculatus</name>
    <name type="common">Swimming crab</name>
    <name type="synonym">Neptunus trituberculatus</name>
    <dbReference type="NCBI Taxonomy" id="210409"/>
    <lineage>
        <taxon>Eukaryota</taxon>
        <taxon>Metazoa</taxon>
        <taxon>Ecdysozoa</taxon>
        <taxon>Arthropoda</taxon>
        <taxon>Crustacea</taxon>
        <taxon>Multicrustacea</taxon>
        <taxon>Malacostraca</taxon>
        <taxon>Eumalacostraca</taxon>
        <taxon>Eucarida</taxon>
        <taxon>Decapoda</taxon>
        <taxon>Pleocyemata</taxon>
        <taxon>Brachyura</taxon>
        <taxon>Eubrachyura</taxon>
        <taxon>Portunoidea</taxon>
        <taxon>Portunidae</taxon>
        <taxon>Portuninae</taxon>
        <taxon>Portunus</taxon>
    </lineage>
</organism>
<evidence type="ECO:0000313" key="4">
    <source>
        <dbReference type="Proteomes" id="UP000324222"/>
    </source>
</evidence>
<name>A0A5B7HH06_PORTR</name>
<protein>
    <submittedName>
        <fullName evidence="3">Uncharacterized protein</fullName>
    </submittedName>
</protein>
<sequence length="155" mass="17937">MNGVVPSPNMSVKEKEIVSSTPASRDVDQDDLFAFEDEGQGVAVSSFGVFQPTNTAIHGRVLRLGTKLENFIREVKGLREDDSEDRKLRRELKERVRRLEDNEKTLARENEESKKKVAQYEKLLNEGLGKVEKENKNIKELVRRRKGSRKWLKRK</sequence>
<gene>
    <name evidence="3" type="ORF">E2C01_066415</name>
</gene>
<feature type="region of interest" description="Disordered" evidence="2">
    <location>
        <begin position="1"/>
        <end position="25"/>
    </location>
</feature>
<comment type="caution">
    <text evidence="3">The sequence shown here is derived from an EMBL/GenBank/DDBJ whole genome shotgun (WGS) entry which is preliminary data.</text>
</comment>
<evidence type="ECO:0000256" key="1">
    <source>
        <dbReference type="SAM" id="Coils"/>
    </source>
</evidence>